<dbReference type="PROSITE" id="PS01124">
    <property type="entry name" value="HTH_ARAC_FAMILY_2"/>
    <property type="match status" value="1"/>
</dbReference>
<dbReference type="Pfam" id="PF12833">
    <property type="entry name" value="HTH_18"/>
    <property type="match status" value="1"/>
</dbReference>
<protein>
    <submittedName>
        <fullName evidence="5">Helix-turn-helix domain-containing protein</fullName>
    </submittedName>
</protein>
<keyword evidence="3" id="KW-0804">Transcription</keyword>
<dbReference type="Gene3D" id="1.10.10.60">
    <property type="entry name" value="Homeodomain-like"/>
    <property type="match status" value="1"/>
</dbReference>
<proteinExistence type="predicted"/>
<evidence type="ECO:0000313" key="5">
    <source>
        <dbReference type="EMBL" id="MYM97069.1"/>
    </source>
</evidence>
<dbReference type="EMBL" id="WWCX01000061">
    <property type="protein sequence ID" value="MYM97069.1"/>
    <property type="molecule type" value="Genomic_DNA"/>
</dbReference>
<keyword evidence="2" id="KW-0238">DNA-binding</keyword>
<dbReference type="PANTHER" id="PTHR47894">
    <property type="entry name" value="HTH-TYPE TRANSCRIPTIONAL REGULATOR GADX"/>
    <property type="match status" value="1"/>
</dbReference>
<dbReference type="AlphaFoldDB" id="A0A845GX49"/>
<evidence type="ECO:0000256" key="1">
    <source>
        <dbReference type="ARBA" id="ARBA00023015"/>
    </source>
</evidence>
<dbReference type="PROSITE" id="PS00041">
    <property type="entry name" value="HTH_ARAC_FAMILY_1"/>
    <property type="match status" value="1"/>
</dbReference>
<sequence length="345" mass="38294">MGSWDFARSVAGIRLLADLGASHGLAPKEVLAGTGLRQRDLDDAGCVVSAEQELRLIRNLLRHLRQMPALGVAAGLRYHYSTFGSLGFALVTSRHSRQALDVALRYFNLTHAFTRFEATDSEHETAVSIDADHVPEDVRRFIIERDAAALVAVQRELIVVSDALRRVELPFPAPGVTAPYERAFGLLPRFGTGRTVVAFAREQMLLPLPQANDLMLKYSEEQCVRILERHRVRIGLAAKVRERLACNIELGMEEVASAMCMTARTLRRQLTQEGAAFSAIRDEARIALAEEYLVVLKLSVDETAYRLGYLSCSAFITAFRRLTGETPLVFRKRLEREACGAAGGR</sequence>
<dbReference type="SUPFAM" id="SSF46689">
    <property type="entry name" value="Homeodomain-like"/>
    <property type="match status" value="1"/>
</dbReference>
<gene>
    <name evidence="5" type="ORF">GTP90_24780</name>
</gene>
<dbReference type="InterPro" id="IPR018060">
    <property type="entry name" value="HTH_AraC"/>
</dbReference>
<dbReference type="GO" id="GO:0003700">
    <property type="term" value="F:DNA-binding transcription factor activity"/>
    <property type="evidence" value="ECO:0007669"/>
    <property type="project" value="InterPro"/>
</dbReference>
<dbReference type="InterPro" id="IPR009057">
    <property type="entry name" value="Homeodomain-like_sf"/>
</dbReference>
<evidence type="ECO:0000256" key="2">
    <source>
        <dbReference type="ARBA" id="ARBA00023125"/>
    </source>
</evidence>
<dbReference type="InterPro" id="IPR018062">
    <property type="entry name" value="HTH_AraC-typ_CS"/>
</dbReference>
<keyword evidence="1" id="KW-0805">Transcription regulation</keyword>
<name>A0A845GX49_9BURK</name>
<evidence type="ECO:0000256" key="3">
    <source>
        <dbReference type="ARBA" id="ARBA00023163"/>
    </source>
</evidence>
<dbReference type="InterPro" id="IPR032687">
    <property type="entry name" value="AraC-type_N"/>
</dbReference>
<accession>A0A845GX49</accession>
<reference evidence="5" key="1">
    <citation type="submission" date="2019-12" db="EMBL/GenBank/DDBJ databases">
        <title>Novel species isolated from a subtropical stream in China.</title>
        <authorList>
            <person name="Lu H."/>
        </authorList>
    </citation>
    <scope>NUCLEOTIDE SEQUENCE [LARGE SCALE GENOMIC DNA]</scope>
    <source>
        <strain evidence="5">FT81W</strain>
    </source>
</reference>
<dbReference type="GO" id="GO:0005829">
    <property type="term" value="C:cytosol"/>
    <property type="evidence" value="ECO:0007669"/>
    <property type="project" value="TreeGrafter"/>
</dbReference>
<dbReference type="Proteomes" id="UP000447355">
    <property type="component" value="Unassembled WGS sequence"/>
</dbReference>
<dbReference type="PANTHER" id="PTHR47894:SF1">
    <property type="entry name" value="HTH-TYPE TRANSCRIPTIONAL REGULATOR VQSM"/>
    <property type="match status" value="1"/>
</dbReference>
<organism evidence="5 6">
    <name type="scientific">Duganella vulcania</name>
    <dbReference type="NCBI Taxonomy" id="2692166"/>
    <lineage>
        <taxon>Bacteria</taxon>
        <taxon>Pseudomonadati</taxon>
        <taxon>Pseudomonadota</taxon>
        <taxon>Betaproteobacteria</taxon>
        <taxon>Burkholderiales</taxon>
        <taxon>Oxalobacteraceae</taxon>
        <taxon>Telluria group</taxon>
        <taxon>Duganella</taxon>
    </lineage>
</organism>
<dbReference type="Pfam" id="PF12625">
    <property type="entry name" value="Arabinose_bd"/>
    <property type="match status" value="1"/>
</dbReference>
<evidence type="ECO:0000313" key="6">
    <source>
        <dbReference type="Proteomes" id="UP000447355"/>
    </source>
</evidence>
<evidence type="ECO:0000259" key="4">
    <source>
        <dbReference type="PROSITE" id="PS01124"/>
    </source>
</evidence>
<feature type="domain" description="HTH araC/xylS-type" evidence="4">
    <location>
        <begin position="230"/>
        <end position="333"/>
    </location>
</feature>
<dbReference type="SMART" id="SM00342">
    <property type="entry name" value="HTH_ARAC"/>
    <property type="match status" value="1"/>
</dbReference>
<dbReference type="GO" id="GO:0000976">
    <property type="term" value="F:transcription cis-regulatory region binding"/>
    <property type="evidence" value="ECO:0007669"/>
    <property type="project" value="TreeGrafter"/>
</dbReference>
<comment type="caution">
    <text evidence="5">The sequence shown here is derived from an EMBL/GenBank/DDBJ whole genome shotgun (WGS) entry which is preliminary data.</text>
</comment>